<dbReference type="GeneID" id="64408034"/>
<keyword evidence="3" id="KW-1185">Reference proteome</keyword>
<dbReference type="InterPro" id="IPR011009">
    <property type="entry name" value="Kinase-like_dom_sf"/>
</dbReference>
<evidence type="ECO:0000313" key="3">
    <source>
        <dbReference type="Proteomes" id="UP000273044"/>
    </source>
</evidence>
<reference evidence="2 3" key="1">
    <citation type="submission" date="2018-12" db="EMBL/GenBank/DDBJ databases">
        <authorList>
            <consortium name="Pathogen Informatics"/>
        </authorList>
    </citation>
    <scope>NUCLEOTIDE SEQUENCE [LARGE SCALE GENOMIC DNA]</scope>
    <source>
        <strain evidence="2 3">NCTC12967</strain>
    </source>
</reference>
<dbReference type="GO" id="GO:0016301">
    <property type="term" value="F:kinase activity"/>
    <property type="evidence" value="ECO:0007669"/>
    <property type="project" value="UniProtKB-UniRule"/>
</dbReference>
<dbReference type="SUPFAM" id="SSF56112">
    <property type="entry name" value="Protein kinase-like (PK-like)"/>
    <property type="match status" value="1"/>
</dbReference>
<evidence type="ECO:0000256" key="1">
    <source>
        <dbReference type="PIRNR" id="PIRNR006221"/>
    </source>
</evidence>
<dbReference type="PIRSF" id="PIRSF006221">
    <property type="entry name" value="Ketosamine-3-kinase"/>
    <property type="match status" value="1"/>
</dbReference>
<keyword evidence="1 2" id="KW-0418">Kinase</keyword>
<name>A0A3S4W8K0_9ACTN</name>
<keyword evidence="1" id="KW-0808">Transferase</keyword>
<dbReference type="EMBL" id="LR134406">
    <property type="protein sequence ID" value="VEH71287.1"/>
    <property type="molecule type" value="Genomic_DNA"/>
</dbReference>
<dbReference type="Gene3D" id="3.30.200.20">
    <property type="entry name" value="Phosphorylase Kinase, domain 1"/>
    <property type="match status" value="1"/>
</dbReference>
<dbReference type="Gene3D" id="1.10.510.10">
    <property type="entry name" value="Transferase(Phosphotransferase) domain 1"/>
    <property type="match status" value="1"/>
</dbReference>
<proteinExistence type="inferred from homology"/>
<sequence length="284" mass="30947">MSLPEELIADLDVIRVTPVRGGDIARAYRIDTPSGPVFLKTHPSPTRMLFEREARGLRALRKAAPPELRVPEVLAASPRGLVLEWIDEGRRGPATESALGVGLARLHSLPAPHFGGLDGDTSGYLGSVEVDLTPASSWSEFYLERRVLPLTRRAVAEKRVPAEALRLLDVLSSRIDELCGPPEPPSLVHGDLWAGNRLVDVTGINWLIDPAAHYAHREFDLAMMALFGGFGAEAFASYDEAHPLADGWQKRIPWHQLTPLLVHAILFGGGYGASVLSTLRRLAA</sequence>
<accession>A0A3S4W8K0</accession>
<dbReference type="Pfam" id="PF03881">
    <property type="entry name" value="Fructosamin_kin"/>
    <property type="match status" value="1"/>
</dbReference>
<dbReference type="AlphaFoldDB" id="A0A3S4W8K0"/>
<dbReference type="InterPro" id="IPR016477">
    <property type="entry name" value="Fructo-/Ketosamine-3-kinase"/>
</dbReference>
<dbReference type="Proteomes" id="UP000273044">
    <property type="component" value="Chromosome"/>
</dbReference>
<protein>
    <submittedName>
        <fullName evidence="2">Fructosamine-3-kinase</fullName>
    </submittedName>
</protein>
<organism evidence="2 3">
    <name type="scientific">Arachnia propionica</name>
    <dbReference type="NCBI Taxonomy" id="1750"/>
    <lineage>
        <taxon>Bacteria</taxon>
        <taxon>Bacillati</taxon>
        <taxon>Actinomycetota</taxon>
        <taxon>Actinomycetes</taxon>
        <taxon>Propionibacteriales</taxon>
        <taxon>Propionibacteriaceae</taxon>
        <taxon>Arachnia</taxon>
    </lineage>
</organism>
<evidence type="ECO:0000313" key="2">
    <source>
        <dbReference type="EMBL" id="VEH71287.1"/>
    </source>
</evidence>
<gene>
    <name evidence="2" type="ORF">NCTC12967_02606</name>
</gene>
<dbReference type="PANTHER" id="PTHR12149">
    <property type="entry name" value="FRUCTOSAMINE 3 KINASE-RELATED PROTEIN"/>
    <property type="match status" value="1"/>
</dbReference>
<comment type="similarity">
    <text evidence="1">Belongs to the fructosamine kinase family.</text>
</comment>
<dbReference type="Gene3D" id="1.20.1270.240">
    <property type="match status" value="1"/>
</dbReference>
<dbReference type="RefSeq" id="WP_061788193.1">
    <property type="nucleotide sequence ID" value="NZ_CP072386.1"/>
</dbReference>
<dbReference type="PANTHER" id="PTHR12149:SF8">
    <property type="entry name" value="PROTEIN-RIBULOSAMINE 3-KINASE"/>
    <property type="match status" value="1"/>
</dbReference>